<feature type="domain" description="Thioredoxin" evidence="7">
    <location>
        <begin position="52"/>
        <end position="250"/>
    </location>
</feature>
<evidence type="ECO:0000256" key="6">
    <source>
        <dbReference type="SAM" id="Phobius"/>
    </source>
</evidence>
<protein>
    <recommendedName>
        <fullName evidence="7">Thioredoxin domain-containing protein</fullName>
    </recommendedName>
</protein>
<dbReference type="InterPro" id="IPR036249">
    <property type="entry name" value="Thioredoxin-like_sf"/>
</dbReference>
<evidence type="ECO:0000313" key="8">
    <source>
        <dbReference type="EMBL" id="OGH68276.1"/>
    </source>
</evidence>
<evidence type="ECO:0000313" key="9">
    <source>
        <dbReference type="Proteomes" id="UP000176413"/>
    </source>
</evidence>
<evidence type="ECO:0000256" key="4">
    <source>
        <dbReference type="ARBA" id="ARBA00023157"/>
    </source>
</evidence>
<dbReference type="Gene3D" id="3.40.30.10">
    <property type="entry name" value="Glutaredoxin"/>
    <property type="match status" value="1"/>
</dbReference>
<dbReference type="PROSITE" id="PS51352">
    <property type="entry name" value="THIOREDOXIN_2"/>
    <property type="match status" value="1"/>
</dbReference>
<feature type="transmembrane region" description="Helical" evidence="6">
    <location>
        <begin position="20"/>
        <end position="43"/>
    </location>
</feature>
<dbReference type="EMBL" id="MFQA01000051">
    <property type="protein sequence ID" value="OGH68276.1"/>
    <property type="molecule type" value="Genomic_DNA"/>
</dbReference>
<gene>
    <name evidence="8" type="ORF">A3D53_01965</name>
</gene>
<keyword evidence="6" id="KW-1133">Transmembrane helix</keyword>
<keyword evidence="5" id="KW-0676">Redox-active center</keyword>
<dbReference type="Proteomes" id="UP000176413">
    <property type="component" value="Unassembled WGS sequence"/>
</dbReference>
<comment type="similarity">
    <text evidence="1">Belongs to the thioredoxin family. DsbA subfamily.</text>
</comment>
<organism evidence="8 9">
    <name type="scientific">Candidatus Magasanikbacteria bacterium RIFCSPHIGHO2_02_FULL_45_10</name>
    <dbReference type="NCBI Taxonomy" id="1798679"/>
    <lineage>
        <taxon>Bacteria</taxon>
        <taxon>Candidatus Magasanikiibacteriota</taxon>
    </lineage>
</organism>
<keyword evidence="4" id="KW-1015">Disulfide bond</keyword>
<keyword evidence="6" id="KW-0472">Membrane</keyword>
<evidence type="ECO:0000256" key="2">
    <source>
        <dbReference type="ARBA" id="ARBA00022729"/>
    </source>
</evidence>
<dbReference type="GO" id="GO:0016491">
    <property type="term" value="F:oxidoreductase activity"/>
    <property type="evidence" value="ECO:0007669"/>
    <property type="project" value="UniProtKB-KW"/>
</dbReference>
<evidence type="ECO:0000259" key="7">
    <source>
        <dbReference type="PROSITE" id="PS51352"/>
    </source>
</evidence>
<dbReference type="InterPro" id="IPR013766">
    <property type="entry name" value="Thioredoxin_domain"/>
</dbReference>
<keyword evidence="3" id="KW-0560">Oxidoreductase</keyword>
<dbReference type="PANTHER" id="PTHR13887">
    <property type="entry name" value="GLUTATHIONE S-TRANSFERASE KAPPA"/>
    <property type="match status" value="1"/>
</dbReference>
<reference evidence="8 9" key="1">
    <citation type="journal article" date="2016" name="Nat. Commun.">
        <title>Thousands of microbial genomes shed light on interconnected biogeochemical processes in an aquifer system.</title>
        <authorList>
            <person name="Anantharaman K."/>
            <person name="Brown C.T."/>
            <person name="Hug L.A."/>
            <person name="Sharon I."/>
            <person name="Castelle C.J."/>
            <person name="Probst A.J."/>
            <person name="Thomas B.C."/>
            <person name="Singh A."/>
            <person name="Wilkins M.J."/>
            <person name="Karaoz U."/>
            <person name="Brodie E.L."/>
            <person name="Williams K.H."/>
            <person name="Hubbard S.S."/>
            <person name="Banfield J.F."/>
        </authorList>
    </citation>
    <scope>NUCLEOTIDE SEQUENCE [LARGE SCALE GENOMIC DNA]</scope>
</reference>
<dbReference type="SUPFAM" id="SSF52833">
    <property type="entry name" value="Thioredoxin-like"/>
    <property type="match status" value="1"/>
</dbReference>
<dbReference type="PANTHER" id="PTHR13887:SF14">
    <property type="entry name" value="DISULFIDE BOND FORMATION PROTEIN D"/>
    <property type="match status" value="1"/>
</dbReference>
<sequence>MDLNSINPRRWYTSVWGKVIIILGFFVALFFGMVLVTTIRYWWQLRNGLEPAFIQEHYSQFTALKTSVAAAKLVDRRQLETSDDPFLGRINAPVVIVAFWDYKCPNCRQAAPILKRVAERYGYGVKVIIRDFPPETLHPGATFLAQVAECAGRQGRYWQMYDVLFSQQDFLPEVLSATDLEQLALLGGLDNTLLRQCVISPEIIKEVKQDYLDGARFGVAGTPTFFINGERVEGVVPFEAWQKYLNAVLKK</sequence>
<dbReference type="Pfam" id="PF13462">
    <property type="entry name" value="Thioredoxin_4"/>
    <property type="match status" value="1"/>
</dbReference>
<dbReference type="AlphaFoldDB" id="A0A1F6M9H1"/>
<evidence type="ECO:0000256" key="1">
    <source>
        <dbReference type="ARBA" id="ARBA00005791"/>
    </source>
</evidence>
<comment type="caution">
    <text evidence="8">The sequence shown here is derived from an EMBL/GenBank/DDBJ whole genome shotgun (WGS) entry which is preliminary data.</text>
</comment>
<dbReference type="InterPro" id="IPR012336">
    <property type="entry name" value="Thioredoxin-like_fold"/>
</dbReference>
<accession>A0A1F6M9H1</accession>
<proteinExistence type="inferred from homology"/>
<keyword evidence="6" id="KW-0812">Transmembrane</keyword>
<evidence type="ECO:0000256" key="5">
    <source>
        <dbReference type="ARBA" id="ARBA00023284"/>
    </source>
</evidence>
<evidence type="ECO:0000256" key="3">
    <source>
        <dbReference type="ARBA" id="ARBA00023002"/>
    </source>
</evidence>
<name>A0A1F6M9H1_9BACT</name>
<keyword evidence="2" id="KW-0732">Signal</keyword>